<dbReference type="Pfam" id="PF00005">
    <property type="entry name" value="ABC_tran"/>
    <property type="match status" value="1"/>
</dbReference>
<dbReference type="RefSeq" id="WP_238350418.1">
    <property type="nucleotide sequence ID" value="NZ_JAASRO010000001.1"/>
</dbReference>
<evidence type="ECO:0000256" key="4">
    <source>
        <dbReference type="ARBA" id="ARBA00022840"/>
    </source>
</evidence>
<name>A0A7X5VDH2_9ACTN</name>
<keyword evidence="9" id="KW-1185">Reference proteome</keyword>
<sequence>MMTTTPAEPALRIENFSAGYVARVPIVNEVSHAVPAGQVATVVGPNGAGKSSLLKGLYGLTRWSKGSVVVAGTEVTRLSAWERLRAGLSLVPQGRCNFPYMTVRENLQLGVATLPRRQRESSVAVALAEFPALEAHLGRMAGNLSGGQQQLLEIAMAMAARPRILLIDEPSLGLSPAARRLVFDKLRQIAATGVCVVMVEQNVVEGLAASDLGIVMVEGRIHRTGTADAIANDPEMKQVFLGGRPGTEPAHAPHSTSGRDQT</sequence>
<dbReference type="GO" id="GO:0015807">
    <property type="term" value="P:L-amino acid transport"/>
    <property type="evidence" value="ECO:0007669"/>
    <property type="project" value="TreeGrafter"/>
</dbReference>
<keyword evidence="5" id="KW-0029">Amino-acid transport</keyword>
<proteinExistence type="inferred from homology"/>
<dbReference type="GO" id="GO:0016887">
    <property type="term" value="F:ATP hydrolysis activity"/>
    <property type="evidence" value="ECO:0007669"/>
    <property type="project" value="InterPro"/>
</dbReference>
<dbReference type="EMBL" id="JAASRO010000001">
    <property type="protein sequence ID" value="NIK58507.1"/>
    <property type="molecule type" value="Genomic_DNA"/>
</dbReference>
<evidence type="ECO:0000256" key="6">
    <source>
        <dbReference type="SAM" id="MobiDB-lite"/>
    </source>
</evidence>
<dbReference type="GO" id="GO:0005524">
    <property type="term" value="F:ATP binding"/>
    <property type="evidence" value="ECO:0007669"/>
    <property type="project" value="UniProtKB-KW"/>
</dbReference>
<dbReference type="PANTHER" id="PTHR43820:SF8">
    <property type="entry name" value="ABC TRANSPORTER SUBSTRATE-BINDING PROTEIN"/>
    <property type="match status" value="1"/>
</dbReference>
<comment type="caution">
    <text evidence="8">The sequence shown here is derived from an EMBL/GenBank/DDBJ whole genome shotgun (WGS) entry which is preliminary data.</text>
</comment>
<dbReference type="InterPro" id="IPR003439">
    <property type="entry name" value="ABC_transporter-like_ATP-bd"/>
</dbReference>
<dbReference type="InterPro" id="IPR052156">
    <property type="entry name" value="BCAA_Transport_ATP-bd_LivF"/>
</dbReference>
<evidence type="ECO:0000256" key="5">
    <source>
        <dbReference type="ARBA" id="ARBA00022970"/>
    </source>
</evidence>
<dbReference type="Proteomes" id="UP000555407">
    <property type="component" value="Unassembled WGS sequence"/>
</dbReference>
<feature type="region of interest" description="Disordered" evidence="6">
    <location>
        <begin position="241"/>
        <end position="262"/>
    </location>
</feature>
<evidence type="ECO:0000256" key="1">
    <source>
        <dbReference type="ARBA" id="ARBA00005417"/>
    </source>
</evidence>
<keyword evidence="2" id="KW-0813">Transport</keyword>
<dbReference type="PANTHER" id="PTHR43820">
    <property type="entry name" value="HIGH-AFFINITY BRANCHED-CHAIN AMINO ACID TRANSPORT ATP-BINDING PROTEIN LIVF"/>
    <property type="match status" value="1"/>
</dbReference>
<evidence type="ECO:0000256" key="3">
    <source>
        <dbReference type="ARBA" id="ARBA00022741"/>
    </source>
</evidence>
<gene>
    <name evidence="8" type="ORF">BJY22_004224</name>
</gene>
<dbReference type="PROSITE" id="PS50893">
    <property type="entry name" value="ABC_TRANSPORTER_2"/>
    <property type="match status" value="1"/>
</dbReference>
<dbReference type="SMART" id="SM00382">
    <property type="entry name" value="AAA"/>
    <property type="match status" value="1"/>
</dbReference>
<keyword evidence="4 8" id="KW-0067">ATP-binding</keyword>
<comment type="similarity">
    <text evidence="1">Belongs to the ABC transporter superfamily.</text>
</comment>
<dbReference type="GO" id="GO:0015658">
    <property type="term" value="F:branched-chain amino acid transmembrane transporter activity"/>
    <property type="evidence" value="ECO:0007669"/>
    <property type="project" value="TreeGrafter"/>
</dbReference>
<protein>
    <submittedName>
        <fullName evidence="8">Branched-chain amino acid transport system ATP-binding protein</fullName>
    </submittedName>
</protein>
<evidence type="ECO:0000256" key="2">
    <source>
        <dbReference type="ARBA" id="ARBA00022448"/>
    </source>
</evidence>
<dbReference type="Gene3D" id="3.40.50.300">
    <property type="entry name" value="P-loop containing nucleotide triphosphate hydrolases"/>
    <property type="match status" value="1"/>
</dbReference>
<organism evidence="8 9">
    <name type="scientific">Kribbella shirazensis</name>
    <dbReference type="NCBI Taxonomy" id="1105143"/>
    <lineage>
        <taxon>Bacteria</taxon>
        <taxon>Bacillati</taxon>
        <taxon>Actinomycetota</taxon>
        <taxon>Actinomycetes</taxon>
        <taxon>Propionibacteriales</taxon>
        <taxon>Kribbellaceae</taxon>
        <taxon>Kribbella</taxon>
    </lineage>
</organism>
<keyword evidence="3" id="KW-0547">Nucleotide-binding</keyword>
<accession>A0A7X5VDH2</accession>
<evidence type="ECO:0000313" key="9">
    <source>
        <dbReference type="Proteomes" id="UP000555407"/>
    </source>
</evidence>
<dbReference type="InterPro" id="IPR027417">
    <property type="entry name" value="P-loop_NTPase"/>
</dbReference>
<dbReference type="CDD" id="cd03224">
    <property type="entry name" value="ABC_TM1139_LivF_branched"/>
    <property type="match status" value="1"/>
</dbReference>
<dbReference type="PROSITE" id="PS00211">
    <property type="entry name" value="ABC_TRANSPORTER_1"/>
    <property type="match status" value="1"/>
</dbReference>
<reference evidence="8 9" key="1">
    <citation type="submission" date="2020-03" db="EMBL/GenBank/DDBJ databases">
        <title>Sequencing the genomes of 1000 actinobacteria strains.</title>
        <authorList>
            <person name="Klenk H.-P."/>
        </authorList>
    </citation>
    <scope>NUCLEOTIDE SEQUENCE [LARGE SCALE GENOMIC DNA]</scope>
    <source>
        <strain evidence="8 9">DSM 45490</strain>
    </source>
</reference>
<dbReference type="InterPro" id="IPR017871">
    <property type="entry name" value="ABC_transporter-like_CS"/>
</dbReference>
<feature type="domain" description="ABC transporter" evidence="7">
    <location>
        <begin position="11"/>
        <end position="243"/>
    </location>
</feature>
<dbReference type="SUPFAM" id="SSF52540">
    <property type="entry name" value="P-loop containing nucleoside triphosphate hydrolases"/>
    <property type="match status" value="1"/>
</dbReference>
<evidence type="ECO:0000313" key="8">
    <source>
        <dbReference type="EMBL" id="NIK58507.1"/>
    </source>
</evidence>
<evidence type="ECO:0000259" key="7">
    <source>
        <dbReference type="PROSITE" id="PS50893"/>
    </source>
</evidence>
<dbReference type="AlphaFoldDB" id="A0A7X5VDH2"/>
<dbReference type="InterPro" id="IPR003593">
    <property type="entry name" value="AAA+_ATPase"/>
</dbReference>